<dbReference type="AlphaFoldDB" id="A0A7Y4JPF5"/>
<dbReference type="Proteomes" id="UP000528460">
    <property type="component" value="Unassembled WGS sequence"/>
</dbReference>
<name>A0A7Y4JPF5_9BACT</name>
<evidence type="ECO:0000313" key="2">
    <source>
        <dbReference type="Proteomes" id="UP000528460"/>
    </source>
</evidence>
<reference evidence="1 2" key="1">
    <citation type="submission" date="2020-05" db="EMBL/GenBank/DDBJ databases">
        <authorList>
            <person name="Whitworth D."/>
        </authorList>
    </citation>
    <scope>NUCLEOTIDE SEQUENCE [LARGE SCALE GENOMIC DNA]</scope>
    <source>
        <strain evidence="1 2">CA046A</strain>
    </source>
</reference>
<proteinExistence type="predicted"/>
<comment type="caution">
    <text evidence="1">The sequence shown here is derived from an EMBL/GenBank/DDBJ whole genome shotgun (WGS) entry which is preliminary data.</text>
</comment>
<accession>A0A7Y4JPF5</accession>
<gene>
    <name evidence="1" type="ORF">HNS30_05815</name>
</gene>
<evidence type="ECO:0008006" key="3">
    <source>
        <dbReference type="Google" id="ProtNLM"/>
    </source>
</evidence>
<organism evidence="1 2">
    <name type="scientific">Corallococcus exercitus</name>
    <dbReference type="NCBI Taxonomy" id="2316736"/>
    <lineage>
        <taxon>Bacteria</taxon>
        <taxon>Pseudomonadati</taxon>
        <taxon>Myxococcota</taxon>
        <taxon>Myxococcia</taxon>
        <taxon>Myxococcales</taxon>
        <taxon>Cystobacterineae</taxon>
        <taxon>Myxococcaceae</taxon>
        <taxon>Corallococcus</taxon>
    </lineage>
</organism>
<sequence>MRPLKEQLLWVRTFCTVEELRRALLEWAHRYNEHWLMERHHFLSPSQARRALMQKQAA</sequence>
<dbReference type="EMBL" id="JABFJW010000027">
    <property type="protein sequence ID" value="NOK08549.1"/>
    <property type="molecule type" value="Genomic_DNA"/>
</dbReference>
<evidence type="ECO:0000313" key="1">
    <source>
        <dbReference type="EMBL" id="NOK08549.1"/>
    </source>
</evidence>
<protein>
    <recommendedName>
        <fullName evidence="3">Integrase catalytic domain-containing protein</fullName>
    </recommendedName>
</protein>